<protein>
    <submittedName>
        <fullName evidence="3">ATP-binding protein</fullName>
    </submittedName>
</protein>
<dbReference type="Pfam" id="PF13581">
    <property type="entry name" value="HATPase_c_2"/>
    <property type="match status" value="1"/>
</dbReference>
<dbReference type="Gene3D" id="3.30.565.10">
    <property type="entry name" value="Histidine kinase-like ATPase, C-terminal domain"/>
    <property type="match status" value="1"/>
</dbReference>
<comment type="caution">
    <text evidence="3">The sequence shown here is derived from an EMBL/GenBank/DDBJ whole genome shotgun (WGS) entry which is preliminary data.</text>
</comment>
<evidence type="ECO:0000313" key="4">
    <source>
        <dbReference type="Proteomes" id="UP001500037"/>
    </source>
</evidence>
<evidence type="ECO:0000259" key="2">
    <source>
        <dbReference type="Pfam" id="PF13581"/>
    </source>
</evidence>
<reference evidence="3 4" key="1">
    <citation type="journal article" date="2019" name="Int. J. Syst. Evol. Microbiol.">
        <title>The Global Catalogue of Microorganisms (GCM) 10K type strain sequencing project: providing services to taxonomists for standard genome sequencing and annotation.</title>
        <authorList>
            <consortium name="The Broad Institute Genomics Platform"/>
            <consortium name="The Broad Institute Genome Sequencing Center for Infectious Disease"/>
            <person name="Wu L."/>
            <person name="Ma J."/>
        </authorList>
    </citation>
    <scope>NUCLEOTIDE SEQUENCE [LARGE SCALE GENOMIC DNA]</scope>
    <source>
        <strain evidence="3 4">JCM 13004</strain>
    </source>
</reference>
<organism evidence="3 4">
    <name type="scientific">Kitasatospora nipponensis</name>
    <dbReference type="NCBI Taxonomy" id="258049"/>
    <lineage>
        <taxon>Bacteria</taxon>
        <taxon>Bacillati</taxon>
        <taxon>Actinomycetota</taxon>
        <taxon>Actinomycetes</taxon>
        <taxon>Kitasatosporales</taxon>
        <taxon>Streptomycetaceae</taxon>
        <taxon>Kitasatospora</taxon>
    </lineage>
</organism>
<keyword evidence="1" id="KW-0418">Kinase</keyword>
<proteinExistence type="predicted"/>
<dbReference type="SUPFAM" id="SSF55874">
    <property type="entry name" value="ATPase domain of HSP90 chaperone/DNA topoisomerase II/histidine kinase"/>
    <property type="match status" value="1"/>
</dbReference>
<dbReference type="InterPro" id="IPR003594">
    <property type="entry name" value="HATPase_dom"/>
</dbReference>
<dbReference type="EMBL" id="BAAALF010000091">
    <property type="protein sequence ID" value="GAA1250506.1"/>
    <property type="molecule type" value="Genomic_DNA"/>
</dbReference>
<accession>A0ABN1WL40</accession>
<evidence type="ECO:0000313" key="3">
    <source>
        <dbReference type="EMBL" id="GAA1250506.1"/>
    </source>
</evidence>
<keyword evidence="4" id="KW-1185">Reference proteome</keyword>
<evidence type="ECO:0000256" key="1">
    <source>
        <dbReference type="ARBA" id="ARBA00022527"/>
    </source>
</evidence>
<name>A0ABN1WL40_9ACTN</name>
<dbReference type="PANTHER" id="PTHR35526:SF3">
    <property type="entry name" value="ANTI-SIGMA-F FACTOR RSBW"/>
    <property type="match status" value="1"/>
</dbReference>
<keyword evidence="1" id="KW-0723">Serine/threonine-protein kinase</keyword>
<dbReference type="PANTHER" id="PTHR35526">
    <property type="entry name" value="ANTI-SIGMA-F FACTOR RSBW-RELATED"/>
    <property type="match status" value="1"/>
</dbReference>
<keyword evidence="3" id="KW-0067">ATP-binding</keyword>
<gene>
    <name evidence="3" type="ORF">GCM10009665_46490</name>
</gene>
<keyword evidence="1" id="KW-0808">Transferase</keyword>
<feature type="domain" description="Histidine kinase/HSP90-like ATPase" evidence="2">
    <location>
        <begin position="30"/>
        <end position="149"/>
    </location>
</feature>
<sequence>MERTSEAGPAVAEPVGRGGGCWRIVAGAHESSVPRVRHAVRDLLRGQGLGGARYEDVTDGLLLIVSELVTNAVTHAAALSPQVTTEVLIRGGQVRIAVEDGHPYRPKAVHSDEEQTGGRGLMLVKSIALEAGGACDVERTGDGGKVIWASLPLPRSVEGTVEGSVEGTVDGLADRLVEGLAEGPLPGVGRPGGDRRR</sequence>
<dbReference type="InterPro" id="IPR036890">
    <property type="entry name" value="HATPase_C_sf"/>
</dbReference>
<dbReference type="GO" id="GO:0005524">
    <property type="term" value="F:ATP binding"/>
    <property type="evidence" value="ECO:0007669"/>
    <property type="project" value="UniProtKB-KW"/>
</dbReference>
<dbReference type="CDD" id="cd16936">
    <property type="entry name" value="HATPase_RsbW-like"/>
    <property type="match status" value="1"/>
</dbReference>
<keyword evidence="3" id="KW-0547">Nucleotide-binding</keyword>
<dbReference type="InterPro" id="IPR050267">
    <property type="entry name" value="Anti-sigma-factor_SerPK"/>
</dbReference>
<dbReference type="Proteomes" id="UP001500037">
    <property type="component" value="Unassembled WGS sequence"/>
</dbReference>